<dbReference type="InterPro" id="IPR012677">
    <property type="entry name" value="Nucleotide-bd_a/b_plait_sf"/>
</dbReference>
<organism evidence="3 4">
    <name type="scientific">Acanthopleuribacter pedis</name>
    <dbReference type="NCBI Taxonomy" id="442870"/>
    <lineage>
        <taxon>Bacteria</taxon>
        <taxon>Pseudomonadati</taxon>
        <taxon>Acidobacteriota</taxon>
        <taxon>Holophagae</taxon>
        <taxon>Acanthopleuribacterales</taxon>
        <taxon>Acanthopleuribacteraceae</taxon>
        <taxon>Acanthopleuribacter</taxon>
    </lineage>
</organism>
<evidence type="ECO:0000259" key="2">
    <source>
        <dbReference type="PROSITE" id="PS50102"/>
    </source>
</evidence>
<keyword evidence="4" id="KW-1185">Reference proteome</keyword>
<dbReference type="InterPro" id="IPR048289">
    <property type="entry name" value="RRM2_NsCP33-like"/>
</dbReference>
<dbReference type="GO" id="GO:0003723">
    <property type="term" value="F:RNA binding"/>
    <property type="evidence" value="ECO:0007669"/>
    <property type="project" value="UniProtKB-KW"/>
</dbReference>
<dbReference type="PROSITE" id="PS50102">
    <property type="entry name" value="RRM"/>
    <property type="match status" value="1"/>
</dbReference>
<comment type="caution">
    <text evidence="3">The sequence shown here is derived from an EMBL/GenBank/DDBJ whole genome shotgun (WGS) entry which is preliminary data.</text>
</comment>
<proteinExistence type="predicted"/>
<dbReference type="AlphaFoldDB" id="A0A8J7Q7B0"/>
<dbReference type="PANTHER" id="PTHR48024">
    <property type="entry name" value="GEO13361P1-RELATED"/>
    <property type="match status" value="1"/>
</dbReference>
<dbReference type="Pfam" id="PF00076">
    <property type="entry name" value="RRM_1"/>
    <property type="match status" value="1"/>
</dbReference>
<evidence type="ECO:0000313" key="3">
    <source>
        <dbReference type="EMBL" id="MBO1318109.1"/>
    </source>
</evidence>
<dbReference type="PANTHER" id="PTHR48024:SF56">
    <property type="entry name" value="HETEROGENEOUS NUCLEAR RIBONUCLEOPROTEIN A0"/>
    <property type="match status" value="1"/>
</dbReference>
<keyword evidence="1" id="KW-0694">RNA-binding</keyword>
<dbReference type="Gene3D" id="3.30.70.330">
    <property type="match status" value="1"/>
</dbReference>
<sequence length="89" mass="10143">MKLFVGNLSWNTGEVELREATEVYGNVEDVHIVTDRETGRSRGFGFVKFTERDQALDAIENLNGALLDGRNLNVNEARERQPRQHANAW</sequence>
<gene>
    <name evidence="3" type="ORF">J3U88_06560</name>
</gene>
<dbReference type="Proteomes" id="UP000664417">
    <property type="component" value="Unassembled WGS sequence"/>
</dbReference>
<name>A0A8J7Q7B0_9BACT</name>
<dbReference type="InterPro" id="IPR035979">
    <property type="entry name" value="RBD_domain_sf"/>
</dbReference>
<dbReference type="InterPro" id="IPR050886">
    <property type="entry name" value="RNA-binding_reg"/>
</dbReference>
<dbReference type="SMART" id="SM00360">
    <property type="entry name" value="RRM"/>
    <property type="match status" value="1"/>
</dbReference>
<evidence type="ECO:0000256" key="1">
    <source>
        <dbReference type="ARBA" id="ARBA00022884"/>
    </source>
</evidence>
<protein>
    <recommendedName>
        <fullName evidence="2">RRM domain-containing protein</fullName>
    </recommendedName>
</protein>
<evidence type="ECO:0000313" key="4">
    <source>
        <dbReference type="Proteomes" id="UP000664417"/>
    </source>
</evidence>
<feature type="domain" description="RRM" evidence="2">
    <location>
        <begin position="1"/>
        <end position="79"/>
    </location>
</feature>
<reference evidence="3" key="1">
    <citation type="submission" date="2021-03" db="EMBL/GenBank/DDBJ databases">
        <authorList>
            <person name="Wang G."/>
        </authorList>
    </citation>
    <scope>NUCLEOTIDE SEQUENCE</scope>
    <source>
        <strain evidence="3">KCTC 12899</strain>
    </source>
</reference>
<dbReference type="RefSeq" id="WP_207857705.1">
    <property type="nucleotide sequence ID" value="NZ_JAFREP010000004.1"/>
</dbReference>
<accession>A0A8J7Q7B0</accession>
<dbReference type="InterPro" id="IPR000504">
    <property type="entry name" value="RRM_dom"/>
</dbReference>
<dbReference type="EMBL" id="JAFREP010000004">
    <property type="protein sequence ID" value="MBO1318109.1"/>
    <property type="molecule type" value="Genomic_DNA"/>
</dbReference>
<dbReference type="SUPFAM" id="SSF54928">
    <property type="entry name" value="RNA-binding domain, RBD"/>
    <property type="match status" value="1"/>
</dbReference>
<dbReference type="CDD" id="cd21608">
    <property type="entry name" value="RRM2_NsCP33_like"/>
    <property type="match status" value="1"/>
</dbReference>